<name>M0L2K4_9EURY</name>
<accession>M0L2K4</accession>
<dbReference type="Gene3D" id="3.30.1440.10">
    <property type="match status" value="1"/>
</dbReference>
<dbReference type="eggNOG" id="arCOG01042">
    <property type="taxonomic scope" value="Archaea"/>
</dbReference>
<dbReference type="NCBIfam" id="NF011141">
    <property type="entry name" value="PRK14555.1-1"/>
    <property type="match status" value="1"/>
</dbReference>
<dbReference type="Proteomes" id="UP000011607">
    <property type="component" value="Unassembled WGS sequence"/>
</dbReference>
<dbReference type="RefSeq" id="WP_006674482.1">
    <property type="nucleotide sequence ID" value="NZ_AOMA01000203.1"/>
</dbReference>
<dbReference type="STRING" id="1227454.C446_18006"/>
<dbReference type="PANTHER" id="PTHR38816:SF1">
    <property type="entry name" value="EXOSOME SUBUNIT"/>
    <property type="match status" value="1"/>
</dbReference>
<dbReference type="PATRIC" id="fig|1227454.3.peg.3670"/>
<keyword evidence="3" id="KW-1185">Reference proteome</keyword>
<gene>
    <name evidence="2" type="ORF">C446_18006</name>
</gene>
<feature type="compositionally biased region" description="Acidic residues" evidence="1">
    <location>
        <begin position="36"/>
        <end position="50"/>
    </location>
</feature>
<protein>
    <recommendedName>
        <fullName evidence="4">RNA-binding protein</fullName>
    </recommendedName>
</protein>
<dbReference type="PANTHER" id="PTHR38816">
    <property type="entry name" value="EXOSOME SUBUNIT, DUF54 FAMILY-RELATED"/>
    <property type="match status" value="1"/>
</dbReference>
<dbReference type="SUPFAM" id="SSF55282">
    <property type="entry name" value="RL5-like"/>
    <property type="match status" value="1"/>
</dbReference>
<reference evidence="2 3" key="1">
    <citation type="journal article" date="2014" name="PLoS Genet.">
        <title>Phylogenetically driven sequencing of extremely halophilic archaea reveals strategies for static and dynamic osmo-response.</title>
        <authorList>
            <person name="Becker E.A."/>
            <person name="Seitzer P.M."/>
            <person name="Tritt A."/>
            <person name="Larsen D."/>
            <person name="Krusor M."/>
            <person name="Yao A.I."/>
            <person name="Wu D."/>
            <person name="Madern D."/>
            <person name="Eisen J.A."/>
            <person name="Darling A.E."/>
            <person name="Facciotti M.T."/>
        </authorList>
    </citation>
    <scope>NUCLEOTIDE SEQUENCE [LARGE SCALE GENOMIC DNA]</scope>
    <source>
        <strain evidence="2 3">JCM 10879</strain>
    </source>
</reference>
<comment type="caution">
    <text evidence="2">The sequence shown here is derived from an EMBL/GenBank/DDBJ whole genome shotgun (WGS) entry which is preliminary data.</text>
</comment>
<feature type="region of interest" description="Disordered" evidence="1">
    <location>
        <begin position="30"/>
        <end position="66"/>
    </location>
</feature>
<evidence type="ECO:0000256" key="1">
    <source>
        <dbReference type="SAM" id="MobiDB-lite"/>
    </source>
</evidence>
<dbReference type="InterPro" id="IPR002739">
    <property type="entry name" value="PAB1135-like"/>
</dbReference>
<dbReference type="InterPro" id="IPR022803">
    <property type="entry name" value="Ribosomal_uL5_dom_sf"/>
</dbReference>
<evidence type="ECO:0000313" key="2">
    <source>
        <dbReference type="EMBL" id="EMA27328.1"/>
    </source>
</evidence>
<evidence type="ECO:0000313" key="3">
    <source>
        <dbReference type="Proteomes" id="UP000011607"/>
    </source>
</evidence>
<dbReference type="EMBL" id="AOMA01000203">
    <property type="protein sequence ID" value="EMA27328.1"/>
    <property type="molecule type" value="Genomic_DNA"/>
</dbReference>
<sequence>MPQIPLHYVDLRTFCYATEDEKRVEEALRTFLPGDGDADSAGDGDGESDSATDSGESFPIERTESEGHYGDRILVLSARVENADDVRHVLSRLADLEGFDRLIDELDDRVTENTELFLRLDKQAAFGGDVRLGEGITFRGKVEAYPAKKEQAVDNAEEVLERLRDDE</sequence>
<evidence type="ECO:0008006" key="4">
    <source>
        <dbReference type="Google" id="ProtNLM"/>
    </source>
</evidence>
<organism evidence="2 3">
    <name type="scientific">Halobiforma nitratireducens JCM 10879</name>
    <dbReference type="NCBI Taxonomy" id="1227454"/>
    <lineage>
        <taxon>Archaea</taxon>
        <taxon>Methanobacteriati</taxon>
        <taxon>Methanobacteriota</taxon>
        <taxon>Stenosarchaea group</taxon>
        <taxon>Halobacteria</taxon>
        <taxon>Halobacteriales</taxon>
        <taxon>Natrialbaceae</taxon>
        <taxon>Halobiforma</taxon>
    </lineage>
</organism>
<dbReference type="AlphaFoldDB" id="M0L2K4"/>
<dbReference type="OrthoDB" id="10874at2157"/>
<proteinExistence type="predicted"/>
<dbReference type="Pfam" id="PF01877">
    <property type="entry name" value="RNA_binding"/>
    <property type="match status" value="1"/>
</dbReference>